<protein>
    <submittedName>
        <fullName evidence="1">Uncharacterized protein</fullName>
    </submittedName>
</protein>
<dbReference type="EMBL" id="CP013280">
    <property type="protein sequence ID" value="AND28818.1"/>
    <property type="molecule type" value="Genomic_DNA"/>
</dbReference>
<evidence type="ECO:0000313" key="1">
    <source>
        <dbReference type="EMBL" id="AND28818.1"/>
    </source>
</evidence>
<sequence length="88" mass="10293">MELAKGLFPSLHTMEDASQRFNSFQSREESQPMGLAKGLFPSLHTMEDASQRFNSFQQQEKERNNKKGDFINKMLNNCHYIHSTFHLK</sequence>
<name>A0A160LL81_BACTI</name>
<organism evidence="1">
    <name type="scientific">Bacillus thuringiensis subsp. israelensis</name>
    <dbReference type="NCBI Taxonomy" id="1430"/>
    <lineage>
        <taxon>Bacteria</taxon>
        <taxon>Bacillati</taxon>
        <taxon>Bacillota</taxon>
        <taxon>Bacilli</taxon>
        <taxon>Bacillales</taxon>
        <taxon>Bacillaceae</taxon>
        <taxon>Bacillus</taxon>
        <taxon>Bacillus cereus group</taxon>
    </lineage>
</organism>
<keyword evidence="1" id="KW-0614">Plasmid</keyword>
<reference evidence="1" key="1">
    <citation type="journal article" date="2017" name="Res. Microbiol.">
        <title>Comparative genomics of extrachromosomal elements in Bacillus thuringiensis subsp. israelensis.</title>
        <authorList>
            <person name="Bolotin A."/>
            <person name="Gillis A."/>
            <person name="Sanchis V."/>
            <person name="Nielsen-LeRoux C."/>
            <person name="Mahillon J."/>
            <person name="Lereclus D."/>
            <person name="Sorokin A."/>
        </authorList>
    </citation>
    <scope>NUCLEOTIDE SEQUENCE</scope>
    <source>
        <strain evidence="1">AM65-52</strain>
        <plasmid evidence="1">pAM65-52-5-100K</plasmid>
    </source>
</reference>
<dbReference type="AlphaFoldDB" id="A0A160LL81"/>
<proteinExistence type="predicted"/>
<dbReference type="RefSeq" id="WP_000417697.1">
    <property type="nucleotide sequence ID" value="NZ_CP013280.1"/>
</dbReference>
<accession>A0A160LL81</accession>
<gene>
    <name evidence="1" type="ORF">ATN07_34505</name>
</gene>
<geneLocation type="plasmid" evidence="1">
    <name>pAM65-52-5-100K</name>
</geneLocation>